<dbReference type="OrthoDB" id="9805629at2"/>
<dbReference type="GO" id="GO:0006298">
    <property type="term" value="P:mismatch repair"/>
    <property type="evidence" value="ECO:0007669"/>
    <property type="project" value="TreeGrafter"/>
</dbReference>
<comment type="catalytic activity">
    <reaction evidence="6">
        <text>a 2'-deoxyadenosine in DNA + S-adenosyl-L-methionine = an N(6)-methyl-2'-deoxyadenosine in DNA + S-adenosyl-L-homocysteine + H(+)</text>
        <dbReference type="Rhea" id="RHEA:15197"/>
        <dbReference type="Rhea" id="RHEA-COMP:12418"/>
        <dbReference type="Rhea" id="RHEA-COMP:12419"/>
        <dbReference type="ChEBI" id="CHEBI:15378"/>
        <dbReference type="ChEBI" id="CHEBI:57856"/>
        <dbReference type="ChEBI" id="CHEBI:59789"/>
        <dbReference type="ChEBI" id="CHEBI:90615"/>
        <dbReference type="ChEBI" id="CHEBI:90616"/>
        <dbReference type="EC" id="2.1.1.72"/>
    </reaction>
</comment>
<keyword evidence="9" id="KW-1185">Reference proteome</keyword>
<dbReference type="Gene3D" id="1.10.1020.10">
    <property type="entry name" value="Adenine-specific Methyltransferase, Domain 2"/>
    <property type="match status" value="1"/>
</dbReference>
<reference evidence="8 9" key="1">
    <citation type="submission" date="2018-02" db="EMBL/GenBank/DDBJ databases">
        <title>Genomic Encyclopedia of Archaeal and Bacterial Type Strains, Phase II (KMG-II): from individual species to whole genera.</title>
        <authorList>
            <person name="Goeker M."/>
        </authorList>
    </citation>
    <scope>NUCLEOTIDE SEQUENCE [LARGE SCALE GENOMIC DNA]</scope>
    <source>
        <strain evidence="8 9">DSM 18921</strain>
    </source>
</reference>
<evidence type="ECO:0000313" key="8">
    <source>
        <dbReference type="EMBL" id="PQV57517.1"/>
    </source>
</evidence>
<dbReference type="InterPro" id="IPR012327">
    <property type="entry name" value="MeTrfase_D12"/>
</dbReference>
<dbReference type="PANTHER" id="PTHR30481:SF3">
    <property type="entry name" value="DNA ADENINE METHYLASE"/>
    <property type="match status" value="1"/>
</dbReference>
<dbReference type="PROSITE" id="PS00092">
    <property type="entry name" value="N6_MTASE"/>
    <property type="match status" value="1"/>
</dbReference>
<dbReference type="GO" id="GO:0009307">
    <property type="term" value="P:DNA restriction-modification system"/>
    <property type="evidence" value="ECO:0007669"/>
    <property type="project" value="InterPro"/>
</dbReference>
<dbReference type="RefSeq" id="WP_105513763.1">
    <property type="nucleotide sequence ID" value="NZ_PVEP01000002.1"/>
</dbReference>
<dbReference type="InterPro" id="IPR023095">
    <property type="entry name" value="Ade_MeTrfase_dom_2"/>
</dbReference>
<evidence type="ECO:0000256" key="3">
    <source>
        <dbReference type="ARBA" id="ARBA00022603"/>
    </source>
</evidence>
<dbReference type="GO" id="GO:0032259">
    <property type="term" value="P:methylation"/>
    <property type="evidence" value="ECO:0007669"/>
    <property type="project" value="UniProtKB-KW"/>
</dbReference>
<feature type="binding site" evidence="7">
    <location>
        <position position="24"/>
    </location>
    <ligand>
        <name>S-adenosyl-L-methionine</name>
        <dbReference type="ChEBI" id="CHEBI:59789"/>
    </ligand>
</feature>
<gene>
    <name evidence="8" type="ORF">LX70_01322</name>
</gene>
<accession>A0A2S8S9L0</accession>
<evidence type="ECO:0000256" key="4">
    <source>
        <dbReference type="ARBA" id="ARBA00022679"/>
    </source>
</evidence>
<keyword evidence="3 8" id="KW-0489">Methyltransferase</keyword>
<evidence type="ECO:0000256" key="5">
    <source>
        <dbReference type="ARBA" id="ARBA00022691"/>
    </source>
</evidence>
<organism evidence="8 9">
    <name type="scientific">Albidovulum denitrificans</name>
    <dbReference type="NCBI Taxonomy" id="404881"/>
    <lineage>
        <taxon>Bacteria</taxon>
        <taxon>Pseudomonadati</taxon>
        <taxon>Pseudomonadota</taxon>
        <taxon>Alphaproteobacteria</taxon>
        <taxon>Rhodobacterales</taxon>
        <taxon>Paracoccaceae</taxon>
        <taxon>Albidovulum</taxon>
    </lineage>
</organism>
<proteinExistence type="inferred from homology"/>
<dbReference type="GO" id="GO:1904047">
    <property type="term" value="F:S-adenosyl-L-methionine binding"/>
    <property type="evidence" value="ECO:0007669"/>
    <property type="project" value="TreeGrafter"/>
</dbReference>
<dbReference type="InterPro" id="IPR002052">
    <property type="entry name" value="DNA_methylase_N6_adenine_CS"/>
</dbReference>
<sequence>MDAGSGTERRVEAPRPFKTQLLKWVGSKQKIGHEIARHFPPRFGAYHEPFLGSAGVMAVLAPREGYGSDTFAPLIEIWQALATEPELLKRWYAERWHLFHAGDRVAGYEAIKAAYNAAPNGADFLFLTRSCYGGVVRFRKSDGYMSTPVGAHPPIRPEAFARRVDQWRARLAGCRFEQLDYREAMARARPGDLIYCDPPYAHSQSILYGAQGFALAELMETIAACKARGVHVALSIDGSKKSGLRPCDIPLPSGLFAREIMLTLGRSMLRRFQMAGQSCEAEVVQDRLLLTW</sequence>
<dbReference type="AlphaFoldDB" id="A0A2S8S9L0"/>
<dbReference type="Gene3D" id="3.40.50.150">
    <property type="entry name" value="Vaccinia Virus protein VP39"/>
    <property type="match status" value="1"/>
</dbReference>
<dbReference type="GO" id="GO:0009007">
    <property type="term" value="F:site-specific DNA-methyltransferase (adenine-specific) activity"/>
    <property type="evidence" value="ECO:0007669"/>
    <property type="project" value="UniProtKB-EC"/>
</dbReference>
<dbReference type="EC" id="2.1.1.72" evidence="2"/>
<evidence type="ECO:0000256" key="7">
    <source>
        <dbReference type="PIRSR" id="PIRSR000398-1"/>
    </source>
</evidence>
<comment type="similarity">
    <text evidence="1">Belongs to the N(4)/N(6)-methyltransferase family.</text>
</comment>
<feature type="binding site" evidence="7">
    <location>
        <position position="197"/>
    </location>
    <ligand>
        <name>S-adenosyl-L-methionine</name>
        <dbReference type="ChEBI" id="CHEBI:59789"/>
    </ligand>
</feature>
<dbReference type="SUPFAM" id="SSF53335">
    <property type="entry name" value="S-adenosyl-L-methionine-dependent methyltransferases"/>
    <property type="match status" value="1"/>
</dbReference>
<dbReference type="EMBL" id="PVEP01000002">
    <property type="protein sequence ID" value="PQV57517.1"/>
    <property type="molecule type" value="Genomic_DNA"/>
</dbReference>
<dbReference type="Proteomes" id="UP000238338">
    <property type="component" value="Unassembled WGS sequence"/>
</dbReference>
<name>A0A2S8S9L0_9RHOB</name>
<dbReference type="InterPro" id="IPR012263">
    <property type="entry name" value="M_m6A_EcoRV"/>
</dbReference>
<evidence type="ECO:0000256" key="1">
    <source>
        <dbReference type="ARBA" id="ARBA00006594"/>
    </source>
</evidence>
<keyword evidence="5" id="KW-0949">S-adenosyl-L-methionine</keyword>
<evidence type="ECO:0000256" key="6">
    <source>
        <dbReference type="ARBA" id="ARBA00047942"/>
    </source>
</evidence>
<protein>
    <recommendedName>
        <fullName evidence="2">site-specific DNA-methyltransferase (adenine-specific)</fullName>
        <ecNumber evidence="2">2.1.1.72</ecNumber>
    </recommendedName>
</protein>
<dbReference type="PANTHER" id="PTHR30481">
    <property type="entry name" value="DNA ADENINE METHYLASE"/>
    <property type="match status" value="1"/>
</dbReference>
<keyword evidence="4" id="KW-0808">Transferase</keyword>
<dbReference type="PIRSF" id="PIRSF000398">
    <property type="entry name" value="M_m6A_EcoRV"/>
    <property type="match status" value="1"/>
</dbReference>
<feature type="binding site" evidence="7">
    <location>
        <position position="69"/>
    </location>
    <ligand>
        <name>S-adenosyl-L-methionine</name>
        <dbReference type="ChEBI" id="CHEBI:59789"/>
    </ligand>
</feature>
<dbReference type="GO" id="GO:0043565">
    <property type="term" value="F:sequence-specific DNA binding"/>
    <property type="evidence" value="ECO:0007669"/>
    <property type="project" value="TreeGrafter"/>
</dbReference>
<comment type="caution">
    <text evidence="8">The sequence shown here is derived from an EMBL/GenBank/DDBJ whole genome shotgun (WGS) entry which is preliminary data.</text>
</comment>
<evidence type="ECO:0000313" key="9">
    <source>
        <dbReference type="Proteomes" id="UP000238338"/>
    </source>
</evidence>
<feature type="binding site" evidence="7">
    <location>
        <position position="28"/>
    </location>
    <ligand>
        <name>S-adenosyl-L-methionine</name>
        <dbReference type="ChEBI" id="CHEBI:59789"/>
    </ligand>
</feature>
<dbReference type="InterPro" id="IPR029063">
    <property type="entry name" value="SAM-dependent_MTases_sf"/>
</dbReference>
<dbReference type="PRINTS" id="PR00505">
    <property type="entry name" value="D12N6MTFRASE"/>
</dbReference>
<evidence type="ECO:0000256" key="2">
    <source>
        <dbReference type="ARBA" id="ARBA00011900"/>
    </source>
</evidence>
<dbReference type="Pfam" id="PF02086">
    <property type="entry name" value="MethyltransfD12"/>
    <property type="match status" value="1"/>
</dbReference>